<dbReference type="Pfam" id="PF03033">
    <property type="entry name" value="Glyco_transf_28"/>
    <property type="match status" value="1"/>
</dbReference>
<dbReference type="Gene3D" id="3.40.50.2000">
    <property type="entry name" value="Glycogen Phosphorylase B"/>
    <property type="match status" value="2"/>
</dbReference>
<keyword evidence="2 10" id="KW-0132">Cell division</keyword>
<evidence type="ECO:0000256" key="10">
    <source>
        <dbReference type="HAMAP-Rule" id="MF_00033"/>
    </source>
</evidence>
<keyword evidence="9 10" id="KW-0961">Cell wall biogenesis/degradation</keyword>
<feature type="binding site" evidence="10">
    <location>
        <position position="305"/>
    </location>
    <ligand>
        <name>UDP-N-acetyl-alpha-D-glucosamine</name>
        <dbReference type="ChEBI" id="CHEBI:57705"/>
    </ligand>
</feature>
<evidence type="ECO:0000256" key="2">
    <source>
        <dbReference type="ARBA" id="ARBA00022618"/>
    </source>
</evidence>
<dbReference type="EMBL" id="NRHC01000016">
    <property type="protein sequence ID" value="RIY34124.1"/>
    <property type="molecule type" value="Genomic_DNA"/>
</dbReference>
<evidence type="ECO:0000256" key="1">
    <source>
        <dbReference type="ARBA" id="ARBA00022475"/>
    </source>
</evidence>
<feature type="binding site" evidence="10">
    <location>
        <begin position="14"/>
        <end position="16"/>
    </location>
    <ligand>
        <name>UDP-N-acetyl-alpha-D-glucosamine</name>
        <dbReference type="ChEBI" id="CHEBI:57705"/>
    </ligand>
</feature>
<dbReference type="GO" id="GO:0051991">
    <property type="term" value="F:UDP-N-acetyl-D-glucosamine:N-acetylmuramoyl-L-alanyl-D-glutamyl-meso-2,6-diaminopimelyl-D-alanyl-D-alanine-diphosphoundecaprenol 4-beta-N-acetylglucosaminlytransferase activity"/>
    <property type="evidence" value="ECO:0007669"/>
    <property type="project" value="RHEA"/>
</dbReference>
<comment type="function">
    <text evidence="10">Cell wall formation. Catalyzes the transfer of a GlcNAc subunit on undecaprenyl-pyrophosphoryl-MurNAc-pentapeptide (lipid intermediate I) to form undecaprenyl-pyrophosphoryl-MurNAc-(pentapeptide)GlcNAc (lipid intermediate II).</text>
</comment>
<dbReference type="InterPro" id="IPR006009">
    <property type="entry name" value="GlcNAc_MurG"/>
</dbReference>
<comment type="catalytic activity">
    <reaction evidence="10">
        <text>di-trans,octa-cis-undecaprenyl diphospho-N-acetyl-alpha-D-muramoyl-L-alanyl-D-glutamyl-meso-2,6-diaminopimeloyl-D-alanyl-D-alanine + UDP-N-acetyl-alpha-D-glucosamine = di-trans,octa-cis-undecaprenyl diphospho-[N-acetyl-alpha-D-glucosaminyl-(1-&gt;4)]-N-acetyl-alpha-D-muramoyl-L-alanyl-D-glutamyl-meso-2,6-diaminopimeloyl-D-alanyl-D-alanine + UDP + H(+)</text>
        <dbReference type="Rhea" id="RHEA:31227"/>
        <dbReference type="ChEBI" id="CHEBI:15378"/>
        <dbReference type="ChEBI" id="CHEBI:57705"/>
        <dbReference type="ChEBI" id="CHEBI:58223"/>
        <dbReference type="ChEBI" id="CHEBI:61387"/>
        <dbReference type="ChEBI" id="CHEBI:61388"/>
        <dbReference type="EC" id="2.4.1.227"/>
    </reaction>
</comment>
<evidence type="ECO:0000259" key="11">
    <source>
        <dbReference type="Pfam" id="PF03033"/>
    </source>
</evidence>
<dbReference type="GO" id="GO:0008360">
    <property type="term" value="P:regulation of cell shape"/>
    <property type="evidence" value="ECO:0007669"/>
    <property type="project" value="UniProtKB-KW"/>
</dbReference>
<dbReference type="PANTHER" id="PTHR21015:SF22">
    <property type="entry name" value="GLYCOSYLTRANSFERASE"/>
    <property type="match status" value="1"/>
</dbReference>
<proteinExistence type="inferred from homology"/>
<keyword evidence="6 10" id="KW-0573">Peptidoglycan synthesis</keyword>
<comment type="caution">
    <text evidence="10">Lacks conserved residue(s) required for the propagation of feature annotation.</text>
</comment>
<feature type="binding site" evidence="10">
    <location>
        <position position="164"/>
    </location>
    <ligand>
        <name>UDP-N-acetyl-alpha-D-glucosamine</name>
        <dbReference type="ChEBI" id="CHEBI:57705"/>
    </ligand>
</feature>
<dbReference type="GO" id="GO:0009252">
    <property type="term" value="P:peptidoglycan biosynthetic process"/>
    <property type="evidence" value="ECO:0007669"/>
    <property type="project" value="UniProtKB-UniRule"/>
</dbReference>
<dbReference type="CDD" id="cd03785">
    <property type="entry name" value="GT28_MurG"/>
    <property type="match status" value="1"/>
</dbReference>
<dbReference type="InterPro" id="IPR004276">
    <property type="entry name" value="GlycoTrans_28_N"/>
</dbReference>
<evidence type="ECO:0000256" key="3">
    <source>
        <dbReference type="ARBA" id="ARBA00022676"/>
    </source>
</evidence>
<evidence type="ECO:0000256" key="5">
    <source>
        <dbReference type="ARBA" id="ARBA00022960"/>
    </source>
</evidence>
<feature type="domain" description="Glycosyltransferase family 28 N-terminal" evidence="11">
    <location>
        <begin position="7"/>
        <end position="141"/>
    </location>
</feature>
<dbReference type="GO" id="GO:0005975">
    <property type="term" value="P:carbohydrate metabolic process"/>
    <property type="evidence" value="ECO:0007669"/>
    <property type="project" value="InterPro"/>
</dbReference>
<evidence type="ECO:0000256" key="9">
    <source>
        <dbReference type="ARBA" id="ARBA00023316"/>
    </source>
</evidence>
<keyword evidence="5 10" id="KW-0133">Cell shape</keyword>
<dbReference type="EC" id="2.4.1.227" evidence="10"/>
<organism evidence="13 14">
    <name type="scientific">Psittacicella hinzii</name>
    <dbReference type="NCBI Taxonomy" id="2028575"/>
    <lineage>
        <taxon>Bacteria</taxon>
        <taxon>Pseudomonadati</taxon>
        <taxon>Pseudomonadota</taxon>
        <taxon>Gammaproteobacteria</taxon>
        <taxon>Pasteurellales</taxon>
        <taxon>Psittacicellaceae</taxon>
        <taxon>Psittacicella</taxon>
    </lineage>
</organism>
<comment type="similarity">
    <text evidence="10">Belongs to the glycosyltransferase 28 family. MurG subfamily.</text>
</comment>
<protein>
    <recommendedName>
        <fullName evidence="10">UDP-N-acetylglucosamine--N-acetylmuramyl-(pentapeptide) pyrophosphoryl-undecaprenol N-acetylglucosamine transferase</fullName>
        <ecNumber evidence="10">2.4.1.227</ecNumber>
    </recommendedName>
    <alternativeName>
        <fullName evidence="10">Undecaprenyl-PP-MurNAc-pentapeptide-UDPGlcNAc GlcNAc transferase</fullName>
    </alternativeName>
</protein>
<dbReference type="GO" id="GO:0071555">
    <property type="term" value="P:cell wall organization"/>
    <property type="evidence" value="ECO:0007669"/>
    <property type="project" value="UniProtKB-KW"/>
</dbReference>
<evidence type="ECO:0000313" key="14">
    <source>
        <dbReference type="Proteomes" id="UP000265691"/>
    </source>
</evidence>
<keyword evidence="8 10" id="KW-0131">Cell cycle</keyword>
<dbReference type="GO" id="GO:0005886">
    <property type="term" value="C:plasma membrane"/>
    <property type="evidence" value="ECO:0007669"/>
    <property type="project" value="UniProtKB-SubCell"/>
</dbReference>
<dbReference type="Pfam" id="PF04101">
    <property type="entry name" value="Glyco_tran_28_C"/>
    <property type="match status" value="1"/>
</dbReference>
<dbReference type="NCBIfam" id="TIGR01133">
    <property type="entry name" value="murG"/>
    <property type="match status" value="1"/>
</dbReference>
<dbReference type="PANTHER" id="PTHR21015">
    <property type="entry name" value="UDP-N-ACETYLGLUCOSAMINE--N-ACETYLMURAMYL-(PENTAPEPTIDE) PYROPHOSPHORYL-UNDECAPRENOL N-ACETYLGLUCOSAMINE TRANSFERASE 1"/>
    <property type="match status" value="1"/>
</dbReference>
<accession>A0A3A1YD36</accession>
<feature type="domain" description="Glycosyl transferase family 28 C-terminal" evidence="12">
    <location>
        <begin position="239"/>
        <end position="397"/>
    </location>
</feature>
<reference evidence="13 14" key="1">
    <citation type="submission" date="2017-08" db="EMBL/GenBank/DDBJ databases">
        <title>Reclassification of Bisgaard taxon 37 and 44.</title>
        <authorList>
            <person name="Christensen H."/>
        </authorList>
    </citation>
    <scope>NUCLEOTIDE SEQUENCE [LARGE SCALE GENOMIC DNA]</scope>
    <source>
        <strain evidence="13 14">B96_3</strain>
    </source>
</reference>
<gene>
    <name evidence="10 13" type="primary">murG</name>
    <name evidence="13" type="ORF">CKF54_01430</name>
</gene>
<name>A0A3A1YD36_9GAMM</name>
<sequence length="415" mass="46409">MTTKKKVLIVAGGTGGHIFPALAVAQKLSAENVDISWVGTSDRMENDIVPKYGYPLHTIKIEGIVSRGLKAWLKAPFTSLKAVKDSIKILKEIRPNVVVSFGGYVCGPVGIAAKLLGIPLIVLENNGVIGLTNKILMKFANLTLFAYPLPQAKKPEYIVGQPLREDFQKVNSEDNLRPLLEKAKNEFIELKNYLANLDKEFTQDLEYNEENFSKLYSLLDSNEQKDFDHLSFQKQKLNIFAVGGSIGARILNENLAPAVKLLAEKDIYVDLVQQVGKNNLANVEQLAKNLELDKVASSFTPIEFIDNMIERYLASDLIICRSGSMTVFEIASCNRPVIFVPLAHHKDQQQLLNAKYLVDQQAARVILNKDFNSQTLVENLLTLNYNKLYLMAKKQTTLATPQATDKITAFIKTYF</sequence>
<evidence type="ECO:0000313" key="13">
    <source>
        <dbReference type="EMBL" id="RIY34124.1"/>
    </source>
</evidence>
<evidence type="ECO:0000256" key="8">
    <source>
        <dbReference type="ARBA" id="ARBA00023306"/>
    </source>
</evidence>
<evidence type="ECO:0000256" key="4">
    <source>
        <dbReference type="ARBA" id="ARBA00022679"/>
    </source>
</evidence>
<comment type="pathway">
    <text evidence="10">Cell wall biogenesis; peptidoglycan biosynthesis.</text>
</comment>
<evidence type="ECO:0000259" key="12">
    <source>
        <dbReference type="Pfam" id="PF04101"/>
    </source>
</evidence>
<dbReference type="HAMAP" id="MF_00033">
    <property type="entry name" value="MurG"/>
    <property type="match status" value="1"/>
</dbReference>
<keyword evidence="1 10" id="KW-1003">Cell membrane</keyword>
<dbReference type="GO" id="GO:0050511">
    <property type="term" value="F:undecaprenyldiphospho-muramoylpentapeptide beta-N-acetylglucosaminyltransferase activity"/>
    <property type="evidence" value="ECO:0007669"/>
    <property type="project" value="UniProtKB-UniRule"/>
</dbReference>
<feature type="binding site" evidence="10">
    <location>
        <position position="245"/>
    </location>
    <ligand>
        <name>UDP-N-acetyl-alpha-D-glucosamine</name>
        <dbReference type="ChEBI" id="CHEBI:57705"/>
    </ligand>
</feature>
<dbReference type="OrthoDB" id="9808936at2"/>
<dbReference type="GO" id="GO:0051301">
    <property type="term" value="P:cell division"/>
    <property type="evidence" value="ECO:0007669"/>
    <property type="project" value="UniProtKB-KW"/>
</dbReference>
<evidence type="ECO:0000256" key="7">
    <source>
        <dbReference type="ARBA" id="ARBA00023136"/>
    </source>
</evidence>
<keyword evidence="4 10" id="KW-0808">Transferase</keyword>
<keyword evidence="7 10" id="KW-0472">Membrane</keyword>
<comment type="caution">
    <text evidence="13">The sequence shown here is derived from an EMBL/GenBank/DDBJ whole genome shotgun (WGS) entry which is preliminary data.</text>
</comment>
<dbReference type="UniPathway" id="UPA00219"/>
<feature type="binding site" evidence="10">
    <location>
        <position position="350"/>
    </location>
    <ligand>
        <name>UDP-N-acetyl-alpha-D-glucosamine</name>
        <dbReference type="ChEBI" id="CHEBI:57705"/>
    </ligand>
</feature>
<dbReference type="RefSeq" id="WP_119524505.1">
    <property type="nucleotide sequence ID" value="NZ_NRHC01000016.1"/>
</dbReference>
<evidence type="ECO:0000256" key="6">
    <source>
        <dbReference type="ARBA" id="ARBA00022984"/>
    </source>
</evidence>
<dbReference type="SUPFAM" id="SSF53756">
    <property type="entry name" value="UDP-Glycosyltransferase/glycogen phosphorylase"/>
    <property type="match status" value="2"/>
</dbReference>
<comment type="subcellular location">
    <subcellularLocation>
        <location evidence="10">Cell membrane</location>
        <topology evidence="10">Peripheral membrane protein</topology>
        <orientation evidence="10">Cytoplasmic side</orientation>
    </subcellularLocation>
</comment>
<dbReference type="Proteomes" id="UP000265691">
    <property type="component" value="Unassembled WGS sequence"/>
</dbReference>
<keyword evidence="14" id="KW-1185">Reference proteome</keyword>
<dbReference type="AlphaFoldDB" id="A0A3A1YD36"/>
<keyword evidence="3 10" id="KW-0328">Glycosyltransferase</keyword>
<dbReference type="InterPro" id="IPR007235">
    <property type="entry name" value="Glyco_trans_28_C"/>
</dbReference>
<feature type="binding site" evidence="10">
    <location>
        <position position="126"/>
    </location>
    <ligand>
        <name>UDP-N-acetyl-alpha-D-glucosamine</name>
        <dbReference type="ChEBI" id="CHEBI:57705"/>
    </ligand>
</feature>